<organism evidence="2 3">
    <name type="scientific">Setaria viridis</name>
    <name type="common">Green bristlegrass</name>
    <name type="synonym">Setaria italica subsp. viridis</name>
    <dbReference type="NCBI Taxonomy" id="4556"/>
    <lineage>
        <taxon>Eukaryota</taxon>
        <taxon>Viridiplantae</taxon>
        <taxon>Streptophyta</taxon>
        <taxon>Embryophyta</taxon>
        <taxon>Tracheophyta</taxon>
        <taxon>Spermatophyta</taxon>
        <taxon>Magnoliopsida</taxon>
        <taxon>Liliopsida</taxon>
        <taxon>Poales</taxon>
        <taxon>Poaceae</taxon>
        <taxon>PACMAD clade</taxon>
        <taxon>Panicoideae</taxon>
        <taxon>Panicodae</taxon>
        <taxon>Paniceae</taxon>
        <taxon>Cenchrinae</taxon>
        <taxon>Setaria</taxon>
    </lineage>
</organism>
<dbReference type="Proteomes" id="UP000298652">
    <property type="component" value="Chromosome 6"/>
</dbReference>
<keyword evidence="1" id="KW-0812">Transmembrane</keyword>
<evidence type="ECO:0000256" key="1">
    <source>
        <dbReference type="SAM" id="Phobius"/>
    </source>
</evidence>
<name>A0A4U6TZ53_SETVI</name>
<sequence length="106" mass="12404">MYSDISISIAMQRIDGSEYDRSRGLLCTFYPLFIWQAKELLDLTYYYCSFCAHILSLLSLLRQVQQQGTLGSYFYSLASVASLIGFIPTTNYYMFLYRSFNKLFFT</sequence>
<dbReference type="Gramene" id="TKW08311">
    <property type="protein sequence ID" value="TKW08311"/>
    <property type="gene ID" value="SEVIR_6G021250v2"/>
</dbReference>
<dbReference type="EMBL" id="CM016557">
    <property type="protein sequence ID" value="TKW08311.1"/>
    <property type="molecule type" value="Genomic_DNA"/>
</dbReference>
<feature type="transmembrane region" description="Helical" evidence="1">
    <location>
        <begin position="43"/>
        <end position="61"/>
    </location>
</feature>
<evidence type="ECO:0000313" key="2">
    <source>
        <dbReference type="EMBL" id="TKW08311.1"/>
    </source>
</evidence>
<reference evidence="2" key="1">
    <citation type="submission" date="2019-03" db="EMBL/GenBank/DDBJ databases">
        <title>WGS assembly of Setaria viridis.</title>
        <authorList>
            <person name="Huang P."/>
            <person name="Jenkins J."/>
            <person name="Grimwood J."/>
            <person name="Barry K."/>
            <person name="Healey A."/>
            <person name="Mamidi S."/>
            <person name="Sreedasyam A."/>
            <person name="Shu S."/>
            <person name="Feldman M."/>
            <person name="Wu J."/>
            <person name="Yu Y."/>
            <person name="Chen C."/>
            <person name="Johnson J."/>
            <person name="Rokhsar D."/>
            <person name="Baxter I."/>
            <person name="Schmutz J."/>
            <person name="Brutnell T."/>
            <person name="Kellogg E."/>
        </authorList>
    </citation>
    <scope>NUCLEOTIDE SEQUENCE [LARGE SCALE GENOMIC DNA]</scope>
</reference>
<feature type="transmembrane region" description="Helical" evidence="1">
    <location>
        <begin position="73"/>
        <end position="95"/>
    </location>
</feature>
<keyword evidence="1" id="KW-1133">Transmembrane helix</keyword>
<proteinExistence type="predicted"/>
<keyword evidence="3" id="KW-1185">Reference proteome</keyword>
<protein>
    <submittedName>
        <fullName evidence="2">Uncharacterized protein</fullName>
    </submittedName>
</protein>
<accession>A0A4U6TZ53</accession>
<keyword evidence="1" id="KW-0472">Membrane</keyword>
<gene>
    <name evidence="2" type="ORF">SEVIR_6G021250v2</name>
</gene>
<evidence type="ECO:0000313" key="3">
    <source>
        <dbReference type="Proteomes" id="UP000298652"/>
    </source>
</evidence>
<dbReference type="AlphaFoldDB" id="A0A4U6TZ53"/>